<dbReference type="EMBL" id="JBHLWM010000005">
    <property type="protein sequence ID" value="MFC0241563.1"/>
    <property type="molecule type" value="Genomic_DNA"/>
</dbReference>
<gene>
    <name evidence="2" type="ORF">ACFFJ6_13840</name>
</gene>
<comment type="caution">
    <text evidence="2">The sequence shown here is derived from an EMBL/GenBank/DDBJ whole genome shotgun (WGS) entry which is preliminary data.</text>
</comment>
<protein>
    <submittedName>
        <fullName evidence="2">Uncharacterized protein</fullName>
    </submittedName>
</protein>
<evidence type="ECO:0000313" key="2">
    <source>
        <dbReference type="EMBL" id="MFC0241563.1"/>
    </source>
</evidence>
<evidence type="ECO:0000313" key="3">
    <source>
        <dbReference type="Proteomes" id="UP001589775"/>
    </source>
</evidence>
<keyword evidence="3" id="KW-1185">Reference proteome</keyword>
<feature type="region of interest" description="Disordered" evidence="1">
    <location>
        <begin position="1"/>
        <end position="56"/>
    </location>
</feature>
<name>A0ABV6ETM7_9BRAD</name>
<evidence type="ECO:0000256" key="1">
    <source>
        <dbReference type="SAM" id="MobiDB-lite"/>
    </source>
</evidence>
<accession>A0ABV6ETM7</accession>
<dbReference type="RefSeq" id="WP_378388616.1">
    <property type="nucleotide sequence ID" value="NZ_JBHLWM010000005.1"/>
</dbReference>
<proteinExistence type="predicted"/>
<dbReference type="Proteomes" id="UP001589775">
    <property type="component" value="Unassembled WGS sequence"/>
</dbReference>
<sequence>MSSISSVSSTPVSKPAAEASPPPPPPPPKDKDDSTTTQPVKAALPPGQGTRVDQLA</sequence>
<reference evidence="2 3" key="1">
    <citation type="submission" date="2024-09" db="EMBL/GenBank/DDBJ databases">
        <authorList>
            <person name="Sun Q."/>
            <person name="Mori K."/>
        </authorList>
    </citation>
    <scope>NUCLEOTIDE SEQUENCE [LARGE SCALE GENOMIC DNA]</scope>
    <source>
        <strain evidence="2 3">KCTC 23279</strain>
    </source>
</reference>
<organism evidence="2 3">
    <name type="scientific">Rhodopseudomonas telluris</name>
    <dbReference type="NCBI Taxonomy" id="644215"/>
    <lineage>
        <taxon>Bacteria</taxon>
        <taxon>Pseudomonadati</taxon>
        <taxon>Pseudomonadota</taxon>
        <taxon>Alphaproteobacteria</taxon>
        <taxon>Hyphomicrobiales</taxon>
        <taxon>Nitrobacteraceae</taxon>
        <taxon>Rhodopseudomonas</taxon>
    </lineage>
</organism>
<feature type="compositionally biased region" description="Low complexity" evidence="1">
    <location>
        <begin position="1"/>
        <end position="19"/>
    </location>
</feature>